<dbReference type="EMBL" id="LJCR01001127">
    <property type="protein sequence ID" value="KPV50982.1"/>
    <property type="molecule type" value="Genomic_DNA"/>
</dbReference>
<dbReference type="InterPro" id="IPR050728">
    <property type="entry name" value="Zinc_Metalloprotease_M4"/>
</dbReference>
<proteinExistence type="predicted"/>
<keyword evidence="4" id="KW-0482">Metalloprotease</keyword>
<dbReference type="Proteomes" id="UP000050509">
    <property type="component" value="Unassembled WGS sequence"/>
</dbReference>
<name>A0A0P9CXF4_9CHLR</name>
<evidence type="ECO:0000256" key="3">
    <source>
        <dbReference type="ARBA" id="ARBA00022833"/>
    </source>
</evidence>
<organism evidence="7 8">
    <name type="scientific">Kouleothrix aurantiaca</name>
    <dbReference type="NCBI Taxonomy" id="186479"/>
    <lineage>
        <taxon>Bacteria</taxon>
        <taxon>Bacillati</taxon>
        <taxon>Chloroflexota</taxon>
        <taxon>Chloroflexia</taxon>
        <taxon>Chloroflexales</taxon>
        <taxon>Roseiflexineae</taxon>
        <taxon>Roseiflexaceae</taxon>
        <taxon>Kouleothrix</taxon>
    </lineage>
</organism>
<dbReference type="Pfam" id="PF02868">
    <property type="entry name" value="Peptidase_M4_C"/>
    <property type="match status" value="1"/>
</dbReference>
<evidence type="ECO:0000256" key="2">
    <source>
        <dbReference type="ARBA" id="ARBA00022801"/>
    </source>
</evidence>
<dbReference type="GO" id="GO:0006508">
    <property type="term" value="P:proteolysis"/>
    <property type="evidence" value="ECO:0007669"/>
    <property type="project" value="UniProtKB-KW"/>
</dbReference>
<dbReference type="GO" id="GO:0004222">
    <property type="term" value="F:metalloendopeptidase activity"/>
    <property type="evidence" value="ECO:0007669"/>
    <property type="project" value="InterPro"/>
</dbReference>
<dbReference type="InterPro" id="IPR001570">
    <property type="entry name" value="Peptidase_M4_C_domain"/>
</dbReference>
<dbReference type="InterPro" id="IPR036291">
    <property type="entry name" value="NAD(P)-bd_dom_sf"/>
</dbReference>
<comment type="caution">
    <text evidence="7">The sequence shown here is derived from an EMBL/GenBank/DDBJ whole genome shotgun (WGS) entry which is preliminary data.</text>
</comment>
<sequence length="411" mass="43600">MESKRLRVGVIGAGVGEMHLAGYSKLPRVDIAALAGLDDDRVRRVAAQYSVPQTFREYADLPVSRRADNGGVHINSGITNHAAYLVAQAISKEKMEQIYYRTLTQYLSPESDFYDAARATVRSAQELYGQAEVTAVQNAFREVGIDVGGSDNVPAPQQEPTPSGGTAPPPSSPQLPAGCTDVIVNGTFEQNGGWTEEAQGASIIDPELPHTGKRSAWLGGSDQETVQYIYQDVRLPANATSVQLSYYRLIHKELSGLLGIIAEDAKFSVLIANTSGDVQATVEELSSAQGDDAWKQARFSINKFAGKSVRLVFAAENPRGNISSLFVDDVSMAVCTSNAAPNTPAPAPAPSQATGISIEGTISDVNTGRGIEGAEVYFMKAGLSASDAAADDSLTRDEVLTSGVTDADGYY</sequence>
<reference evidence="7 8" key="1">
    <citation type="submission" date="2015-09" db="EMBL/GenBank/DDBJ databases">
        <title>Draft genome sequence of Kouleothrix aurantiaca JCM 19913.</title>
        <authorList>
            <person name="Hemp J."/>
        </authorList>
    </citation>
    <scope>NUCLEOTIDE SEQUENCE [LARGE SCALE GENOMIC DNA]</scope>
    <source>
        <strain evidence="7 8">COM-B</strain>
    </source>
</reference>
<dbReference type="PANTHER" id="PTHR33794">
    <property type="entry name" value="BACILLOLYSIN"/>
    <property type="match status" value="1"/>
</dbReference>
<evidence type="ECO:0000259" key="6">
    <source>
        <dbReference type="Pfam" id="PF02868"/>
    </source>
</evidence>
<keyword evidence="2" id="KW-0378">Hydrolase</keyword>
<dbReference type="Gene3D" id="2.60.120.260">
    <property type="entry name" value="Galactose-binding domain-like"/>
    <property type="match status" value="1"/>
</dbReference>
<dbReference type="Gene3D" id="1.10.390.10">
    <property type="entry name" value="Neutral Protease Domain 2"/>
    <property type="match status" value="1"/>
</dbReference>
<keyword evidence="8" id="KW-1185">Reference proteome</keyword>
<dbReference type="SUPFAM" id="SSF55486">
    <property type="entry name" value="Metalloproteases ('zincins'), catalytic domain"/>
    <property type="match status" value="1"/>
</dbReference>
<evidence type="ECO:0000256" key="1">
    <source>
        <dbReference type="ARBA" id="ARBA00022670"/>
    </source>
</evidence>
<dbReference type="PANTHER" id="PTHR33794:SF1">
    <property type="entry name" value="BACILLOLYSIN"/>
    <property type="match status" value="1"/>
</dbReference>
<dbReference type="AlphaFoldDB" id="A0A0P9CXF4"/>
<feature type="region of interest" description="Disordered" evidence="5">
    <location>
        <begin position="146"/>
        <end position="177"/>
    </location>
</feature>
<dbReference type="InterPro" id="IPR027268">
    <property type="entry name" value="Peptidase_M4/M1_CTD_sf"/>
</dbReference>
<evidence type="ECO:0000313" key="8">
    <source>
        <dbReference type="Proteomes" id="UP000050509"/>
    </source>
</evidence>
<evidence type="ECO:0000256" key="5">
    <source>
        <dbReference type="SAM" id="MobiDB-lite"/>
    </source>
</evidence>
<dbReference type="SUPFAM" id="SSF51735">
    <property type="entry name" value="NAD(P)-binding Rossmann-fold domains"/>
    <property type="match status" value="1"/>
</dbReference>
<accession>A0A0P9CXF4</accession>
<feature type="non-terminal residue" evidence="7">
    <location>
        <position position="411"/>
    </location>
</feature>
<evidence type="ECO:0000256" key="4">
    <source>
        <dbReference type="ARBA" id="ARBA00023049"/>
    </source>
</evidence>
<feature type="domain" description="Peptidase M4 C-terminal" evidence="6">
    <location>
        <begin position="51"/>
        <end position="145"/>
    </location>
</feature>
<keyword evidence="3" id="KW-0862">Zinc</keyword>
<protein>
    <recommendedName>
        <fullName evidence="6">Peptidase M4 C-terminal domain-containing protein</fullName>
    </recommendedName>
</protein>
<gene>
    <name evidence="7" type="ORF">SE17_23805</name>
</gene>
<dbReference type="Gene3D" id="3.40.50.720">
    <property type="entry name" value="NAD(P)-binding Rossmann-like Domain"/>
    <property type="match status" value="1"/>
</dbReference>
<evidence type="ECO:0000313" key="7">
    <source>
        <dbReference type="EMBL" id="KPV50982.1"/>
    </source>
</evidence>
<keyword evidence="1" id="KW-0645">Protease</keyword>